<protein>
    <submittedName>
        <fullName evidence="1">Uncharacterized protein</fullName>
    </submittedName>
</protein>
<keyword evidence="4" id="KW-1185">Reference proteome</keyword>
<dbReference type="EMBL" id="CAJNOH010000907">
    <property type="protein sequence ID" value="CAF1146307.1"/>
    <property type="molecule type" value="Genomic_DNA"/>
</dbReference>
<evidence type="ECO:0000313" key="2">
    <source>
        <dbReference type="EMBL" id="CAF1379995.1"/>
    </source>
</evidence>
<gene>
    <name evidence="2" type="ORF">JXQ802_LOCUS33625</name>
    <name evidence="1" type="ORF">PYM288_LOCUS21982</name>
</gene>
<accession>A0A814SEN8</accession>
<proteinExistence type="predicted"/>
<dbReference type="AlphaFoldDB" id="A0A814SEN8"/>
<sequence>MDQIQTVDLGGNFVIEDDDIVDSLGFLFPRVERLRLQRDRLTFNFTHSVRHFPDFVCPQNFRNLADWIYEWPNQFFENIEVTTDDGKQIAPCLPRGSIIYVRSSSIDKFFDKVYPHLINDFVLITGEGDDSSPSDLSYLNRPDSKIIHWFGQNGRIHAGKNSKFTQIPIGINCYEMADAIRSIQTKIHTSRSFPPVYGDSDEPAHYIDLLDMTKRVLSAPGIDQNHLALINFHPDTDKTGLRSRIWSDMCNPDKPVPFVKCIKKPSGVHIFRIVRIYARNRHYPFWISPRGNGIDCHRTWEALYLDIIPIVWNSTLNSLYANLPVVIINNHTDLTESFLRDQLQKIATKKKAQSNSSSSSSSSERYQYEKLRNAFWRRMILSKSRYATKIFDLTHQRRCWRAKSTWLEWSRYVPFLKYF</sequence>
<dbReference type="Proteomes" id="UP000663854">
    <property type="component" value="Unassembled WGS sequence"/>
</dbReference>
<evidence type="ECO:0000313" key="4">
    <source>
        <dbReference type="Proteomes" id="UP000663870"/>
    </source>
</evidence>
<evidence type="ECO:0000313" key="3">
    <source>
        <dbReference type="Proteomes" id="UP000663854"/>
    </source>
</evidence>
<organism evidence="1 3">
    <name type="scientific">Rotaria sordida</name>
    <dbReference type="NCBI Taxonomy" id="392033"/>
    <lineage>
        <taxon>Eukaryota</taxon>
        <taxon>Metazoa</taxon>
        <taxon>Spiralia</taxon>
        <taxon>Gnathifera</taxon>
        <taxon>Rotifera</taxon>
        <taxon>Eurotatoria</taxon>
        <taxon>Bdelloidea</taxon>
        <taxon>Philodinida</taxon>
        <taxon>Philodinidae</taxon>
        <taxon>Rotaria</taxon>
    </lineage>
</organism>
<name>A0A814SEN8_9BILA</name>
<dbReference type="EMBL" id="CAJNOL010001547">
    <property type="protein sequence ID" value="CAF1379995.1"/>
    <property type="molecule type" value="Genomic_DNA"/>
</dbReference>
<comment type="caution">
    <text evidence="1">The sequence shown here is derived from an EMBL/GenBank/DDBJ whole genome shotgun (WGS) entry which is preliminary data.</text>
</comment>
<reference evidence="1" key="1">
    <citation type="submission" date="2021-02" db="EMBL/GenBank/DDBJ databases">
        <authorList>
            <person name="Nowell W R."/>
        </authorList>
    </citation>
    <scope>NUCLEOTIDE SEQUENCE</scope>
</reference>
<dbReference type="Proteomes" id="UP000663870">
    <property type="component" value="Unassembled WGS sequence"/>
</dbReference>
<evidence type="ECO:0000313" key="1">
    <source>
        <dbReference type="EMBL" id="CAF1146307.1"/>
    </source>
</evidence>